<evidence type="ECO:0000256" key="1">
    <source>
        <dbReference type="SAM" id="MobiDB-lite"/>
    </source>
</evidence>
<evidence type="ECO:0000313" key="2">
    <source>
        <dbReference type="EMBL" id="KAF9151459.1"/>
    </source>
</evidence>
<organism evidence="2 3">
    <name type="scientific">Linnemannia schmuckeri</name>
    <dbReference type="NCBI Taxonomy" id="64567"/>
    <lineage>
        <taxon>Eukaryota</taxon>
        <taxon>Fungi</taxon>
        <taxon>Fungi incertae sedis</taxon>
        <taxon>Mucoromycota</taxon>
        <taxon>Mortierellomycotina</taxon>
        <taxon>Mortierellomycetes</taxon>
        <taxon>Mortierellales</taxon>
        <taxon>Mortierellaceae</taxon>
        <taxon>Linnemannia</taxon>
    </lineage>
</organism>
<gene>
    <name evidence="2" type="ORF">BG015_006647</name>
</gene>
<evidence type="ECO:0000313" key="3">
    <source>
        <dbReference type="Proteomes" id="UP000748756"/>
    </source>
</evidence>
<dbReference type="AlphaFoldDB" id="A0A9P5VBP2"/>
<dbReference type="OrthoDB" id="10557541at2759"/>
<dbReference type="Proteomes" id="UP000748756">
    <property type="component" value="Unassembled WGS sequence"/>
</dbReference>
<proteinExistence type="predicted"/>
<feature type="region of interest" description="Disordered" evidence="1">
    <location>
        <begin position="64"/>
        <end position="84"/>
    </location>
</feature>
<keyword evidence="3" id="KW-1185">Reference proteome</keyword>
<comment type="caution">
    <text evidence="2">The sequence shown here is derived from an EMBL/GenBank/DDBJ whole genome shotgun (WGS) entry which is preliminary data.</text>
</comment>
<sequence length="84" mass="9545">MSSAGRSVLPSIGYLYTPPLKARQSSKRKIKRRVDPKPRYSFFVYVKGLLLVKVAYDTLCKKDKDHLRRTHSETPVKVPDPATG</sequence>
<name>A0A9P5VBP2_9FUNG</name>
<feature type="non-terminal residue" evidence="2">
    <location>
        <position position="84"/>
    </location>
</feature>
<protein>
    <submittedName>
        <fullName evidence="2">Uncharacterized protein</fullName>
    </submittedName>
</protein>
<dbReference type="EMBL" id="JAAAUQ010000320">
    <property type="protein sequence ID" value="KAF9151459.1"/>
    <property type="molecule type" value="Genomic_DNA"/>
</dbReference>
<accession>A0A9P5VBP2</accession>
<reference evidence="2" key="1">
    <citation type="journal article" date="2020" name="Fungal Divers.">
        <title>Resolving the Mortierellaceae phylogeny through synthesis of multi-gene phylogenetics and phylogenomics.</title>
        <authorList>
            <person name="Vandepol N."/>
            <person name="Liber J."/>
            <person name="Desiro A."/>
            <person name="Na H."/>
            <person name="Kennedy M."/>
            <person name="Barry K."/>
            <person name="Grigoriev I.V."/>
            <person name="Miller A.N."/>
            <person name="O'Donnell K."/>
            <person name="Stajich J.E."/>
            <person name="Bonito G."/>
        </authorList>
    </citation>
    <scope>NUCLEOTIDE SEQUENCE</scope>
    <source>
        <strain evidence="2">NRRL 6426</strain>
    </source>
</reference>
<feature type="compositionally biased region" description="Basic and acidic residues" evidence="1">
    <location>
        <begin position="64"/>
        <end position="74"/>
    </location>
</feature>